<feature type="domain" description="HNH nuclease" evidence="1">
    <location>
        <begin position="158"/>
        <end position="207"/>
    </location>
</feature>
<proteinExistence type="predicted"/>
<comment type="caution">
    <text evidence="2">The sequence shown here is derived from an EMBL/GenBank/DDBJ whole genome shotgun (WGS) entry which is preliminary data.</text>
</comment>
<protein>
    <recommendedName>
        <fullName evidence="1">HNH nuclease domain-containing protein</fullName>
    </recommendedName>
</protein>
<dbReference type="EMBL" id="QKTW01000017">
    <property type="protein sequence ID" value="PZF72576.1"/>
    <property type="molecule type" value="Genomic_DNA"/>
</dbReference>
<dbReference type="OrthoDB" id="67788at2"/>
<evidence type="ECO:0000259" key="1">
    <source>
        <dbReference type="Pfam" id="PF13391"/>
    </source>
</evidence>
<reference evidence="2 3" key="1">
    <citation type="submission" date="2018-06" db="EMBL/GenBank/DDBJ databases">
        <title>Mucibacter soli gen. nov., sp. nov., a new member of the family Chitinophagaceae producing mucin.</title>
        <authorList>
            <person name="Kim M.-K."/>
            <person name="Park S."/>
            <person name="Kim T.-S."/>
            <person name="Joung Y."/>
            <person name="Han J.-H."/>
            <person name="Kim S.B."/>
        </authorList>
    </citation>
    <scope>NUCLEOTIDE SEQUENCE [LARGE SCALE GENOMIC DNA]</scope>
    <source>
        <strain evidence="2 3">R1-15</strain>
    </source>
</reference>
<organism evidence="2 3">
    <name type="scientific">Taibaiella soli</name>
    <dbReference type="NCBI Taxonomy" id="1649169"/>
    <lineage>
        <taxon>Bacteria</taxon>
        <taxon>Pseudomonadati</taxon>
        <taxon>Bacteroidota</taxon>
        <taxon>Chitinophagia</taxon>
        <taxon>Chitinophagales</taxon>
        <taxon>Chitinophagaceae</taxon>
        <taxon>Taibaiella</taxon>
    </lineage>
</organism>
<dbReference type="RefSeq" id="WP_110999167.1">
    <property type="nucleotide sequence ID" value="NZ_QKTW01000017.1"/>
</dbReference>
<dbReference type="InterPro" id="IPR003615">
    <property type="entry name" value="HNH_nuc"/>
</dbReference>
<gene>
    <name evidence="2" type="ORF">DN068_11975</name>
</gene>
<dbReference type="Proteomes" id="UP000248745">
    <property type="component" value="Unassembled WGS sequence"/>
</dbReference>
<dbReference type="Pfam" id="PF13391">
    <property type="entry name" value="HNH_2"/>
    <property type="match status" value="1"/>
</dbReference>
<sequence>MLSAEQLWPIFLNNAKLYEVTGELFYSSKQKKPYQIIGTAQDVVWVRGGGAPKRIGKKQFKTCINNINNANNTLIPKRKIYVTIAEESAIVELLPMLCWANEGRYIYNEAFGNLGLNEKLNAESWIDDLNLKASREVTMRPWQRKLKDKLLNLYEGKCAITKCNIEQILQACHIKPFAENGGSISTNGLLLRADVHLLFDAHLISIQPESLTIHIHEKLNESEYSEYRGKALTMRNDNKALDSDALRYHWQKFKTKLES</sequence>
<keyword evidence="3" id="KW-1185">Reference proteome</keyword>
<evidence type="ECO:0000313" key="3">
    <source>
        <dbReference type="Proteomes" id="UP000248745"/>
    </source>
</evidence>
<accession>A0A2W2BGE8</accession>
<dbReference type="AlphaFoldDB" id="A0A2W2BGE8"/>
<name>A0A2W2BGE8_9BACT</name>
<evidence type="ECO:0000313" key="2">
    <source>
        <dbReference type="EMBL" id="PZF72576.1"/>
    </source>
</evidence>